<feature type="compositionally biased region" description="Polar residues" evidence="1">
    <location>
        <begin position="264"/>
        <end position="281"/>
    </location>
</feature>
<organism evidence="2">
    <name type="scientific">Tetraselmis sp. GSL018</name>
    <dbReference type="NCBI Taxonomy" id="582737"/>
    <lineage>
        <taxon>Eukaryota</taxon>
        <taxon>Viridiplantae</taxon>
        <taxon>Chlorophyta</taxon>
        <taxon>core chlorophytes</taxon>
        <taxon>Chlorodendrophyceae</taxon>
        <taxon>Chlorodendrales</taxon>
        <taxon>Chlorodendraceae</taxon>
        <taxon>Tetraselmis</taxon>
    </lineage>
</organism>
<feature type="region of interest" description="Disordered" evidence="1">
    <location>
        <begin position="249"/>
        <end position="347"/>
    </location>
</feature>
<evidence type="ECO:0000256" key="1">
    <source>
        <dbReference type="SAM" id="MobiDB-lite"/>
    </source>
</evidence>
<proteinExistence type="predicted"/>
<dbReference type="GO" id="GO:0008233">
    <property type="term" value="F:peptidase activity"/>
    <property type="evidence" value="ECO:0007669"/>
    <property type="project" value="UniProtKB-KW"/>
</dbReference>
<dbReference type="InterPro" id="IPR005082">
    <property type="entry name" value="Peptidase_U9_T4_prohead"/>
</dbReference>
<evidence type="ECO:0000313" key="2">
    <source>
        <dbReference type="EMBL" id="JAC64252.1"/>
    </source>
</evidence>
<reference evidence="2" key="1">
    <citation type="submission" date="2014-05" db="EMBL/GenBank/DDBJ databases">
        <title>The transcriptome of the halophilic microalga Tetraselmis sp. GSL018 isolated from the Great Salt Lake, Utah.</title>
        <authorList>
            <person name="Jinkerson R.E."/>
            <person name="D'Adamo S."/>
            <person name="Posewitz M.C."/>
        </authorList>
    </citation>
    <scope>NUCLEOTIDE SEQUENCE</scope>
    <source>
        <strain evidence="2">GSL018</strain>
    </source>
</reference>
<keyword evidence="2" id="KW-0378">Hydrolase</keyword>
<dbReference type="GO" id="GO:0006508">
    <property type="term" value="P:proteolysis"/>
    <property type="evidence" value="ECO:0007669"/>
    <property type="project" value="UniProtKB-KW"/>
</dbReference>
<name>A0A061QUC4_9CHLO</name>
<keyword evidence="2" id="KW-0645">Protease</keyword>
<sequence>MGCACSSRYVAPDSAGKYSREELKEKCQRSLALNQGRLIISGVLHRANQINNNRRLYPKNILKREVRRYVRTHIRNGTALGELDHPSYTSPTFRSLNLGNISHQVLMLTWNGDNLMGMIEVLPTPSGKIVMDLMKSGCQVGVSSRGWASLQEEKDCIRIQNDFELITFDFVTEPSTHGAFLQPVETKIGRTPEQSAAVALSRVARLDRNGLPQNPMVSTALTVLPMDRALKASLASLHRRLEPRILSNASEAWTSAPEGDGTNIGDSSPGQGQATDPTSINAKLPPHPTKLQALRSPNQRRPAAEGAEGPDGGERPHGGRAQARGPRRGQGALAGGGSRRGAMPPDR</sequence>
<gene>
    <name evidence="2" type="ORF">TSPGSL018_18729</name>
</gene>
<dbReference type="Pfam" id="PF03420">
    <property type="entry name" value="Peptidase_S77"/>
    <property type="match status" value="1"/>
</dbReference>
<dbReference type="AlphaFoldDB" id="A0A061QUC4"/>
<dbReference type="EMBL" id="GBEZ01022595">
    <property type="protein sequence ID" value="JAC64252.1"/>
    <property type="molecule type" value="Transcribed_RNA"/>
</dbReference>
<accession>A0A061QUC4</accession>
<protein>
    <submittedName>
        <fullName evidence="2">Prohead core scaffold and protease</fullName>
    </submittedName>
</protein>